<evidence type="ECO:0000313" key="7">
    <source>
        <dbReference type="EMBL" id="PRQ34686.1"/>
    </source>
</evidence>
<evidence type="ECO:0000256" key="5">
    <source>
        <dbReference type="ARBA" id="ARBA00022729"/>
    </source>
</evidence>
<reference evidence="7 8" key="1">
    <citation type="journal article" date="2018" name="Nat. Genet.">
        <title>The Rosa genome provides new insights in the design of modern roses.</title>
        <authorList>
            <person name="Bendahmane M."/>
        </authorList>
    </citation>
    <scope>NUCLEOTIDE SEQUENCE [LARGE SCALE GENOMIC DNA]</scope>
    <source>
        <strain evidence="8">cv. Old Blush</strain>
    </source>
</reference>
<keyword evidence="3 6" id="KW-0713">Self-incompatibility</keyword>
<dbReference type="Proteomes" id="UP000238479">
    <property type="component" value="Chromosome 5"/>
</dbReference>
<dbReference type="GO" id="GO:0060320">
    <property type="term" value="P:rejection of self pollen"/>
    <property type="evidence" value="ECO:0007669"/>
    <property type="project" value="UniProtKB-KW"/>
</dbReference>
<evidence type="ECO:0000256" key="1">
    <source>
        <dbReference type="ARBA" id="ARBA00004613"/>
    </source>
</evidence>
<dbReference type="InterPro" id="IPR010264">
    <property type="entry name" value="Self-incomp_S1"/>
</dbReference>
<dbReference type="EMBL" id="PDCK01000043">
    <property type="protein sequence ID" value="PRQ34686.1"/>
    <property type="molecule type" value="Genomic_DNA"/>
</dbReference>
<evidence type="ECO:0000256" key="3">
    <source>
        <dbReference type="ARBA" id="ARBA00022471"/>
    </source>
</evidence>
<proteinExistence type="inferred from homology"/>
<keyword evidence="8" id="KW-1185">Reference proteome</keyword>
<dbReference type="Gramene" id="PRQ34686">
    <property type="protein sequence ID" value="PRQ34686"/>
    <property type="gene ID" value="RchiOBHm_Chr5g0071851"/>
</dbReference>
<evidence type="ECO:0000256" key="6">
    <source>
        <dbReference type="RuleBase" id="RU367044"/>
    </source>
</evidence>
<sequence length="142" mass="16188">MSLFARNDILSILLTLFLTICDAATNAKMHVNITSDLSGGAPIDLNIHCKTQKHDFGGLVIPYGSYFDFVFSLSILRRNTILECDAECDGVVHNLVAYNQRSSIIDIVCKYGICLWKIRRDGYCYFNNVRREYDCTPWHGRI</sequence>
<feature type="chain" id="PRO_5025093627" description="S-protein homolog" evidence="6">
    <location>
        <begin position="24"/>
        <end position="142"/>
    </location>
</feature>
<evidence type="ECO:0000313" key="8">
    <source>
        <dbReference type="Proteomes" id="UP000238479"/>
    </source>
</evidence>
<dbReference type="GO" id="GO:0005576">
    <property type="term" value="C:extracellular region"/>
    <property type="evidence" value="ECO:0007669"/>
    <property type="project" value="UniProtKB-SubCell"/>
</dbReference>
<dbReference type="PANTHER" id="PTHR31232">
    <property type="match status" value="1"/>
</dbReference>
<dbReference type="AlphaFoldDB" id="A0A2P6QKI6"/>
<dbReference type="PANTHER" id="PTHR31232:SF149">
    <property type="entry name" value="S-PROTEIN HOMOLOG"/>
    <property type="match status" value="1"/>
</dbReference>
<evidence type="ECO:0000256" key="4">
    <source>
        <dbReference type="ARBA" id="ARBA00022525"/>
    </source>
</evidence>
<evidence type="ECO:0000256" key="2">
    <source>
        <dbReference type="ARBA" id="ARBA00005581"/>
    </source>
</evidence>
<comment type="caution">
    <text evidence="7">The sequence shown here is derived from an EMBL/GenBank/DDBJ whole genome shotgun (WGS) entry which is preliminary data.</text>
</comment>
<comment type="similarity">
    <text evidence="2 6">Belongs to the plant self-incompatibility (S1) protein family.</text>
</comment>
<keyword evidence="5 6" id="KW-0732">Signal</keyword>
<feature type="signal peptide" evidence="6">
    <location>
        <begin position="1"/>
        <end position="23"/>
    </location>
</feature>
<accession>A0A2P6QKI6</accession>
<protein>
    <recommendedName>
        <fullName evidence="6">S-protein homolog</fullName>
    </recommendedName>
</protein>
<gene>
    <name evidence="7" type="ORF">RchiOBHm_Chr5g0071851</name>
</gene>
<dbReference type="Pfam" id="PF05938">
    <property type="entry name" value="Self-incomp_S1"/>
    <property type="match status" value="1"/>
</dbReference>
<name>A0A2P6QKI6_ROSCH</name>
<keyword evidence="4 6" id="KW-0964">Secreted</keyword>
<organism evidence="7 8">
    <name type="scientific">Rosa chinensis</name>
    <name type="common">China rose</name>
    <dbReference type="NCBI Taxonomy" id="74649"/>
    <lineage>
        <taxon>Eukaryota</taxon>
        <taxon>Viridiplantae</taxon>
        <taxon>Streptophyta</taxon>
        <taxon>Embryophyta</taxon>
        <taxon>Tracheophyta</taxon>
        <taxon>Spermatophyta</taxon>
        <taxon>Magnoliopsida</taxon>
        <taxon>eudicotyledons</taxon>
        <taxon>Gunneridae</taxon>
        <taxon>Pentapetalae</taxon>
        <taxon>rosids</taxon>
        <taxon>fabids</taxon>
        <taxon>Rosales</taxon>
        <taxon>Rosaceae</taxon>
        <taxon>Rosoideae</taxon>
        <taxon>Rosoideae incertae sedis</taxon>
        <taxon>Rosa</taxon>
    </lineage>
</organism>
<comment type="subcellular location">
    <subcellularLocation>
        <location evidence="1 6">Secreted</location>
    </subcellularLocation>
</comment>